<proteinExistence type="predicted"/>
<dbReference type="SUPFAM" id="SSF57716">
    <property type="entry name" value="Glucocorticoid receptor-like (DNA-binding domain)"/>
    <property type="match status" value="2"/>
</dbReference>
<keyword evidence="6 11" id="KW-0440">LIM domain</keyword>
<dbReference type="Gene3D" id="1.10.10.60">
    <property type="entry name" value="Homeodomain-like"/>
    <property type="match status" value="1"/>
</dbReference>
<dbReference type="PROSITE" id="PS50023">
    <property type="entry name" value="LIM_DOMAIN_2"/>
    <property type="match status" value="2"/>
</dbReference>
<keyword evidence="9" id="KW-0804">Transcription</keyword>
<feature type="compositionally biased region" description="Basic and acidic residues" evidence="12">
    <location>
        <begin position="212"/>
        <end position="221"/>
    </location>
</feature>
<evidence type="ECO:0000256" key="2">
    <source>
        <dbReference type="ARBA" id="ARBA00022723"/>
    </source>
</evidence>
<dbReference type="AlphaFoldDB" id="A0A6G0IL09"/>
<dbReference type="SMART" id="SM00132">
    <property type="entry name" value="LIM"/>
    <property type="match status" value="2"/>
</dbReference>
<dbReference type="CDD" id="cd09380">
    <property type="entry name" value="LIM1_Lhx6"/>
    <property type="match status" value="1"/>
</dbReference>
<comment type="caution">
    <text evidence="14">The sequence shown here is derived from an EMBL/GenBank/DDBJ whole genome shotgun (WGS) entry which is preliminary data.</text>
</comment>
<dbReference type="GO" id="GO:0005634">
    <property type="term" value="C:nucleus"/>
    <property type="evidence" value="ECO:0007669"/>
    <property type="project" value="UniProtKB-SubCell"/>
</dbReference>
<evidence type="ECO:0000256" key="10">
    <source>
        <dbReference type="ARBA" id="ARBA00023242"/>
    </source>
</evidence>
<feature type="region of interest" description="Disordered" evidence="12">
    <location>
        <begin position="199"/>
        <end position="259"/>
    </location>
</feature>
<evidence type="ECO:0000256" key="4">
    <source>
        <dbReference type="ARBA" id="ARBA00022833"/>
    </source>
</evidence>
<dbReference type="InterPro" id="IPR001781">
    <property type="entry name" value="Znf_LIM"/>
</dbReference>
<feature type="domain" description="LIM zinc-binding" evidence="13">
    <location>
        <begin position="90"/>
        <end position="152"/>
    </location>
</feature>
<feature type="compositionally biased region" description="Polar residues" evidence="12">
    <location>
        <begin position="199"/>
        <end position="211"/>
    </location>
</feature>
<keyword evidence="4 11" id="KW-0862">Zinc</keyword>
<comment type="subcellular location">
    <subcellularLocation>
        <location evidence="1">Nucleus</location>
    </subcellularLocation>
</comment>
<dbReference type="PANTHER" id="PTHR24208">
    <property type="entry name" value="LIM/HOMEOBOX PROTEIN LHX"/>
    <property type="match status" value="1"/>
</dbReference>
<evidence type="ECO:0000256" key="3">
    <source>
        <dbReference type="ARBA" id="ARBA00022737"/>
    </source>
</evidence>
<keyword evidence="10" id="KW-0539">Nucleus</keyword>
<dbReference type="GO" id="GO:0000977">
    <property type="term" value="F:RNA polymerase II transcription regulatory region sequence-specific DNA binding"/>
    <property type="evidence" value="ECO:0007669"/>
    <property type="project" value="TreeGrafter"/>
</dbReference>
<keyword evidence="2 11" id="KW-0479">Metal-binding</keyword>
<gene>
    <name evidence="14" type="ORF">D5F01_LYC09346</name>
</gene>
<reference evidence="14 15" key="1">
    <citation type="submission" date="2019-07" db="EMBL/GenBank/DDBJ databases">
        <title>Chromosome genome assembly for large yellow croaker.</title>
        <authorList>
            <person name="Xiao S."/>
        </authorList>
    </citation>
    <scope>NUCLEOTIDE SEQUENCE [LARGE SCALE GENOMIC DNA]</scope>
    <source>
        <strain evidence="14">JMULYC20181020</strain>
        <tissue evidence="14">Muscle</tissue>
    </source>
</reference>
<dbReference type="InterPro" id="IPR009057">
    <property type="entry name" value="Homeodomain-like_sf"/>
</dbReference>
<evidence type="ECO:0000256" key="11">
    <source>
        <dbReference type="PROSITE-ProRule" id="PRU00125"/>
    </source>
</evidence>
<protein>
    <submittedName>
        <fullName evidence="14">LIM/homeobox protein Lhx6</fullName>
    </submittedName>
</protein>
<feature type="domain" description="LIM zinc-binding" evidence="13">
    <location>
        <begin position="29"/>
        <end position="89"/>
    </location>
</feature>
<evidence type="ECO:0000313" key="15">
    <source>
        <dbReference type="Proteomes" id="UP000424527"/>
    </source>
</evidence>
<evidence type="ECO:0000256" key="5">
    <source>
        <dbReference type="ARBA" id="ARBA00023015"/>
    </source>
</evidence>
<dbReference type="FunFam" id="2.10.110.10:FF:000031">
    <property type="entry name" value="LIM homeobox 6, isoform CRA_b"/>
    <property type="match status" value="1"/>
</dbReference>
<keyword evidence="8 14" id="KW-0371">Homeobox</keyword>
<evidence type="ECO:0000256" key="7">
    <source>
        <dbReference type="ARBA" id="ARBA00023125"/>
    </source>
</evidence>
<name>A0A6G0IL09_LARCR</name>
<dbReference type="SUPFAM" id="SSF46689">
    <property type="entry name" value="Homeodomain-like"/>
    <property type="match status" value="1"/>
</dbReference>
<dbReference type="GO" id="GO:0021884">
    <property type="term" value="P:forebrain neuron development"/>
    <property type="evidence" value="ECO:0007669"/>
    <property type="project" value="TreeGrafter"/>
</dbReference>
<keyword evidence="7 14" id="KW-0238">DNA-binding</keyword>
<keyword evidence="3" id="KW-0677">Repeat</keyword>
<keyword evidence="5" id="KW-0805">Transcription regulation</keyword>
<evidence type="ECO:0000313" key="14">
    <source>
        <dbReference type="EMBL" id="KAE8291983.1"/>
    </source>
</evidence>
<dbReference type="GO" id="GO:0000981">
    <property type="term" value="F:DNA-binding transcription factor activity, RNA polymerase II-specific"/>
    <property type="evidence" value="ECO:0007669"/>
    <property type="project" value="TreeGrafter"/>
</dbReference>
<dbReference type="PROSITE" id="PS00478">
    <property type="entry name" value="LIM_DOMAIN_1"/>
    <property type="match status" value="2"/>
</dbReference>
<organism evidence="14 15">
    <name type="scientific">Larimichthys crocea</name>
    <name type="common">Large yellow croaker</name>
    <name type="synonym">Pseudosciaena crocea</name>
    <dbReference type="NCBI Taxonomy" id="215358"/>
    <lineage>
        <taxon>Eukaryota</taxon>
        <taxon>Metazoa</taxon>
        <taxon>Chordata</taxon>
        <taxon>Craniata</taxon>
        <taxon>Vertebrata</taxon>
        <taxon>Euteleostomi</taxon>
        <taxon>Actinopterygii</taxon>
        <taxon>Neopterygii</taxon>
        <taxon>Teleostei</taxon>
        <taxon>Neoteleostei</taxon>
        <taxon>Acanthomorphata</taxon>
        <taxon>Eupercaria</taxon>
        <taxon>Sciaenidae</taxon>
        <taxon>Larimichthys</taxon>
    </lineage>
</organism>
<evidence type="ECO:0000256" key="12">
    <source>
        <dbReference type="SAM" id="MobiDB-lite"/>
    </source>
</evidence>
<evidence type="ECO:0000256" key="1">
    <source>
        <dbReference type="ARBA" id="ARBA00004123"/>
    </source>
</evidence>
<dbReference type="FunFam" id="2.10.110.10:FF:000023">
    <property type="entry name" value="LIM homeobox 6"/>
    <property type="match status" value="1"/>
</dbReference>
<evidence type="ECO:0000259" key="13">
    <source>
        <dbReference type="PROSITE" id="PS50023"/>
    </source>
</evidence>
<dbReference type="Pfam" id="PF00412">
    <property type="entry name" value="LIM"/>
    <property type="match status" value="2"/>
</dbReference>
<dbReference type="Gene3D" id="2.10.110.10">
    <property type="entry name" value="Cysteine Rich Protein"/>
    <property type="match status" value="2"/>
</dbReference>
<keyword evidence="15" id="KW-1185">Reference proteome</keyword>
<dbReference type="InterPro" id="IPR050453">
    <property type="entry name" value="LIM_Homeobox_TF"/>
</dbReference>
<dbReference type="PANTHER" id="PTHR24208:SF121">
    <property type="entry name" value="LIM_HOMEOBOX PROTEIN LHX6"/>
    <property type="match status" value="1"/>
</dbReference>
<evidence type="ECO:0000256" key="6">
    <source>
        <dbReference type="ARBA" id="ARBA00023038"/>
    </source>
</evidence>
<dbReference type="EMBL" id="REGW02000009">
    <property type="protein sequence ID" value="KAE8291983.1"/>
    <property type="molecule type" value="Genomic_DNA"/>
</dbReference>
<sequence length="259" mass="28614">MSKSEVKKESGESSPSEAACLCSPPAAKNQCASCGMEIHDRYLLKVNNLNWHLGCLECSVCRASLRQHNSCYVKNKEIYCKLDYFSRFGTKCAQCGRQVYASDWVRRARGSVYHLACFACFSCKRQLSTGEEFGLVEGRVLCRSHYDIMLDNLRRAAENGTGLTLEGALPSDQDCQPKPAKRARTSFTAEQLQVMQSQFAQDNNPDCSDATETGRTDRTEQASHTGLVSKLPCTPQKAAASEQLLSERSAVQDASITAR</sequence>
<dbReference type="Proteomes" id="UP000424527">
    <property type="component" value="Unassembled WGS sequence"/>
</dbReference>
<evidence type="ECO:0000256" key="8">
    <source>
        <dbReference type="ARBA" id="ARBA00023155"/>
    </source>
</evidence>
<dbReference type="GO" id="GO:0046872">
    <property type="term" value="F:metal ion binding"/>
    <property type="evidence" value="ECO:0007669"/>
    <property type="project" value="UniProtKB-KW"/>
</dbReference>
<accession>A0A6G0IL09</accession>
<evidence type="ECO:0000256" key="9">
    <source>
        <dbReference type="ARBA" id="ARBA00023163"/>
    </source>
</evidence>